<sequence>MGGVDLLSTGSALTVRRGPVAEQLRLTGVPAGRWIFLSPHLDDAALSCGNLLLALTGAAETIVATAFTGSGPASTLSARAFVRQCGAGSAEQLYVARREEDALALESAGSQWVHGGLPEALFRRRAPRRGTGLLRRLVPELGHVYPTYRLHVASGQVSRRDEATVRAVEEFVERVRSSGPAVLVAPLGIGSHVDHVLVRDVAAGTGAAVVYYADVPYALRAAPDAAFLRRHHLVRVVVPAGAFPKRDLVERYGTQARALFPQGVPDLPDELYVPSASLVTEP</sequence>
<evidence type="ECO:0000256" key="1">
    <source>
        <dbReference type="ARBA" id="ARBA00022833"/>
    </source>
</evidence>
<dbReference type="Pfam" id="PF02585">
    <property type="entry name" value="PIG-L"/>
    <property type="match status" value="1"/>
</dbReference>
<reference evidence="2 3" key="1">
    <citation type="submission" date="2024-07" db="EMBL/GenBank/DDBJ databases">
        <authorList>
            <person name="Thanompreechachai J."/>
            <person name="Duangmal K."/>
        </authorList>
    </citation>
    <scope>NUCLEOTIDE SEQUENCE [LARGE SCALE GENOMIC DNA]</scope>
    <source>
        <strain evidence="2 3">TBRC 1896</strain>
    </source>
</reference>
<dbReference type="InterPro" id="IPR024078">
    <property type="entry name" value="LmbE-like_dom_sf"/>
</dbReference>
<evidence type="ECO:0000313" key="2">
    <source>
        <dbReference type="EMBL" id="MEZ0490920.1"/>
    </source>
</evidence>
<dbReference type="RefSeq" id="WP_370716956.1">
    <property type="nucleotide sequence ID" value="NZ_JBGGTQ010000001.1"/>
</dbReference>
<dbReference type="Gene3D" id="3.40.50.10320">
    <property type="entry name" value="LmbE-like"/>
    <property type="match status" value="1"/>
</dbReference>
<dbReference type="InterPro" id="IPR003737">
    <property type="entry name" value="GlcNAc_PI_deacetylase-related"/>
</dbReference>
<name>A0ABV4HXD0_9ACTN</name>
<evidence type="ECO:0000313" key="3">
    <source>
        <dbReference type="Proteomes" id="UP001566476"/>
    </source>
</evidence>
<accession>A0ABV4HXD0</accession>
<comment type="caution">
    <text evidence="2">The sequence shown here is derived from an EMBL/GenBank/DDBJ whole genome shotgun (WGS) entry which is preliminary data.</text>
</comment>
<dbReference type="Proteomes" id="UP001566476">
    <property type="component" value="Unassembled WGS sequence"/>
</dbReference>
<gene>
    <name evidence="2" type="ORF">AB2L28_01550</name>
</gene>
<keyword evidence="3" id="KW-1185">Reference proteome</keyword>
<proteinExistence type="predicted"/>
<keyword evidence="1" id="KW-0862">Zinc</keyword>
<dbReference type="SUPFAM" id="SSF102588">
    <property type="entry name" value="LmbE-like"/>
    <property type="match status" value="1"/>
</dbReference>
<dbReference type="EMBL" id="JBGGTQ010000001">
    <property type="protein sequence ID" value="MEZ0490920.1"/>
    <property type="molecule type" value="Genomic_DNA"/>
</dbReference>
<organism evidence="2 3">
    <name type="scientific">Kineococcus mangrovi</name>
    <dbReference type="NCBI Taxonomy" id="1660183"/>
    <lineage>
        <taxon>Bacteria</taxon>
        <taxon>Bacillati</taxon>
        <taxon>Actinomycetota</taxon>
        <taxon>Actinomycetes</taxon>
        <taxon>Kineosporiales</taxon>
        <taxon>Kineosporiaceae</taxon>
        <taxon>Kineococcus</taxon>
    </lineage>
</organism>
<protein>
    <submittedName>
        <fullName evidence="2">PIG-L family deacetylase</fullName>
    </submittedName>
</protein>